<dbReference type="Pfam" id="PF01159">
    <property type="entry name" value="Ribosomal_L6e"/>
    <property type="match status" value="1"/>
</dbReference>
<dbReference type="InterPro" id="IPR000915">
    <property type="entry name" value="60S_ribosomal_eL6"/>
</dbReference>
<keyword evidence="6" id="KW-1185">Reference proteome</keyword>
<evidence type="ECO:0000256" key="4">
    <source>
        <dbReference type="SAM" id="MobiDB-lite"/>
    </source>
</evidence>
<dbReference type="EMBL" id="CAXAMM010040351">
    <property type="protein sequence ID" value="CAK9092665.1"/>
    <property type="molecule type" value="Genomic_DNA"/>
</dbReference>
<comment type="similarity">
    <text evidence="1">Belongs to the eukaryotic ribosomal protein eL6 family.</text>
</comment>
<dbReference type="InterPro" id="IPR041997">
    <property type="entry name" value="Ribosomal_eL6_KOW"/>
</dbReference>
<sequence length="193" mass="21698">MAQGTWNPTYTSQEAMGQAGQQRSKQKKICNKKTVKVKKTGEKKTPKLRKNIQPGQVLILLASKFRGRRVVFLKQLESGLLLVTGPYSLNGVPVKRVNQRYCIATSTKVNLGGADFKSISDAYFAREKAKKGAQTQEKFFATEAPKKVLPQEKKDGQKKLDEPIVKGLAEDMKSYLKSRFSLSARTFPHEMKF</sequence>
<evidence type="ECO:0000313" key="5">
    <source>
        <dbReference type="EMBL" id="CAK9092665.1"/>
    </source>
</evidence>
<reference evidence="5 6" key="1">
    <citation type="submission" date="2024-02" db="EMBL/GenBank/DDBJ databases">
        <authorList>
            <person name="Chen Y."/>
            <person name="Shah S."/>
            <person name="Dougan E. K."/>
            <person name="Thang M."/>
            <person name="Chan C."/>
        </authorList>
    </citation>
    <scope>NUCLEOTIDE SEQUENCE [LARGE SCALE GENOMIC DNA]</scope>
</reference>
<dbReference type="GO" id="GO:0005840">
    <property type="term" value="C:ribosome"/>
    <property type="evidence" value="ECO:0007669"/>
    <property type="project" value="UniProtKB-KW"/>
</dbReference>
<keyword evidence="3" id="KW-0687">Ribonucleoprotein</keyword>
<dbReference type="PANTHER" id="PTHR10715:SF0">
    <property type="entry name" value="LARGE RIBOSOMAL SUBUNIT PROTEIN EL6"/>
    <property type="match status" value="1"/>
</dbReference>
<keyword evidence="2 5" id="KW-0689">Ribosomal protein</keyword>
<gene>
    <name evidence="5" type="ORF">SCF082_LOCUS43610</name>
</gene>
<dbReference type="InterPro" id="IPR008991">
    <property type="entry name" value="Translation_prot_SH3-like_sf"/>
</dbReference>
<dbReference type="SUPFAM" id="SSF50104">
    <property type="entry name" value="Translation proteins SH3-like domain"/>
    <property type="match status" value="1"/>
</dbReference>
<evidence type="ECO:0000256" key="2">
    <source>
        <dbReference type="ARBA" id="ARBA00022980"/>
    </source>
</evidence>
<evidence type="ECO:0000313" key="6">
    <source>
        <dbReference type="Proteomes" id="UP001642464"/>
    </source>
</evidence>
<dbReference type="Proteomes" id="UP001642464">
    <property type="component" value="Unassembled WGS sequence"/>
</dbReference>
<accession>A0ABP0QZ52</accession>
<protein>
    <submittedName>
        <fullName evidence="5">60S ribosomal protein L6</fullName>
    </submittedName>
</protein>
<feature type="region of interest" description="Disordered" evidence="4">
    <location>
        <begin position="1"/>
        <end position="29"/>
    </location>
</feature>
<organism evidence="5 6">
    <name type="scientific">Durusdinium trenchii</name>
    <dbReference type="NCBI Taxonomy" id="1381693"/>
    <lineage>
        <taxon>Eukaryota</taxon>
        <taxon>Sar</taxon>
        <taxon>Alveolata</taxon>
        <taxon>Dinophyceae</taxon>
        <taxon>Suessiales</taxon>
        <taxon>Symbiodiniaceae</taxon>
        <taxon>Durusdinium</taxon>
    </lineage>
</organism>
<dbReference type="CDD" id="cd13156">
    <property type="entry name" value="KOW_RPL6"/>
    <property type="match status" value="1"/>
</dbReference>
<dbReference type="InterPro" id="IPR014722">
    <property type="entry name" value="Rib_uL2_dom2"/>
</dbReference>
<comment type="caution">
    <text evidence="5">The sequence shown here is derived from an EMBL/GenBank/DDBJ whole genome shotgun (WGS) entry which is preliminary data.</text>
</comment>
<evidence type="ECO:0000256" key="1">
    <source>
        <dbReference type="ARBA" id="ARBA00010592"/>
    </source>
</evidence>
<feature type="compositionally biased region" description="Polar residues" evidence="4">
    <location>
        <begin position="1"/>
        <end position="23"/>
    </location>
</feature>
<dbReference type="PANTHER" id="PTHR10715">
    <property type="entry name" value="60S RIBOSOMAL PROTEIN L6"/>
    <property type="match status" value="1"/>
</dbReference>
<dbReference type="Gene3D" id="2.30.30.30">
    <property type="match status" value="1"/>
</dbReference>
<proteinExistence type="inferred from homology"/>
<name>A0ABP0QZ52_9DINO</name>
<evidence type="ECO:0000256" key="3">
    <source>
        <dbReference type="ARBA" id="ARBA00023274"/>
    </source>
</evidence>